<evidence type="ECO:0000256" key="4">
    <source>
        <dbReference type="ARBA" id="ARBA00023098"/>
    </source>
</evidence>
<comment type="pathway">
    <text evidence="7">Phospholipid metabolism; phosphatidylglycerol biosynthesis; phosphatidylglycerol from CDP-diacylglycerol: step 1/2.</text>
</comment>
<evidence type="ECO:0000256" key="1">
    <source>
        <dbReference type="ARBA" id="ARBA00022516"/>
    </source>
</evidence>
<evidence type="ECO:0000256" key="7">
    <source>
        <dbReference type="RuleBase" id="RU365024"/>
    </source>
</evidence>
<evidence type="ECO:0000256" key="5">
    <source>
        <dbReference type="ARBA" id="ARBA00023209"/>
    </source>
</evidence>
<keyword evidence="5 7" id="KW-0594">Phospholipid biosynthesis</keyword>
<dbReference type="GO" id="GO:0008444">
    <property type="term" value="F:CDP-diacylglycerol-glycerol-3-phosphate 3-phosphatidyltransferase activity"/>
    <property type="evidence" value="ECO:0007669"/>
    <property type="project" value="UniProtKB-EC"/>
</dbReference>
<protein>
    <recommendedName>
        <fullName evidence="7">CDP-diacylglycerol--glycerol-3-phosphate 3-phosphatidyltransferase</fullName>
        <ecNumber evidence="7">2.7.8.5</ecNumber>
    </recommendedName>
</protein>
<sequence length="256" mass="28288">MASLVLTDISLLTDSSQLTADGFEKLPEQIIYPYAEPYDLQKYVSVISEPSVFYETLLKQCLSSKQRITLVSLYLGTGALEEKLLANALVVLSSTAQDGEIEVRISCTDIYSSPVTSLVLTDSSQLTSDSQHLGIYSSPVTSLVLTDSSQLTSDSQHLGIYSGPVSSIHQNLKESNGAVRVKILLDYTRGSRGSRNSRTMLLPLLDKYQKSCQVCLYHTPALREPLRSLLPQRYNELVGLQHMKLYLFDDSIIISG</sequence>
<name>A0A7R9B5Y2_TIMSH</name>
<dbReference type="GO" id="GO:0005524">
    <property type="term" value="F:ATP binding"/>
    <property type="evidence" value="ECO:0007669"/>
    <property type="project" value="UniProtKB-KW"/>
</dbReference>
<dbReference type="InterPro" id="IPR016270">
    <property type="entry name" value="PGS1"/>
</dbReference>
<evidence type="ECO:0000256" key="3">
    <source>
        <dbReference type="ARBA" id="ARBA00022737"/>
    </source>
</evidence>
<dbReference type="PANTHER" id="PTHR12586">
    <property type="entry name" value="CDP-DIACYLGLYCEROL--SERINE O-PHOSPHATIDYLTRANSFERASE"/>
    <property type="match status" value="1"/>
</dbReference>
<comment type="catalytic activity">
    <reaction evidence="7">
        <text>a CDP-1,2-diacyl-sn-glycerol + sn-glycerol 3-phosphate = a 1,2-diacyl-sn-glycero-3-phospho-(1'-sn-glycero-3'-phosphate) + CMP + H(+)</text>
        <dbReference type="Rhea" id="RHEA:12593"/>
        <dbReference type="ChEBI" id="CHEBI:15378"/>
        <dbReference type="ChEBI" id="CHEBI:57597"/>
        <dbReference type="ChEBI" id="CHEBI:58332"/>
        <dbReference type="ChEBI" id="CHEBI:60110"/>
        <dbReference type="ChEBI" id="CHEBI:60377"/>
        <dbReference type="EC" id="2.7.8.5"/>
    </reaction>
</comment>
<evidence type="ECO:0000313" key="8">
    <source>
        <dbReference type="EMBL" id="CAD7266828.1"/>
    </source>
</evidence>
<evidence type="ECO:0000256" key="6">
    <source>
        <dbReference type="ARBA" id="ARBA00023264"/>
    </source>
</evidence>
<keyword evidence="4 7" id="KW-0443">Lipid metabolism</keyword>
<keyword evidence="1 7" id="KW-0444">Lipid biosynthesis</keyword>
<organism evidence="8">
    <name type="scientific">Timema shepardi</name>
    <name type="common">Walking stick</name>
    <dbReference type="NCBI Taxonomy" id="629360"/>
    <lineage>
        <taxon>Eukaryota</taxon>
        <taxon>Metazoa</taxon>
        <taxon>Ecdysozoa</taxon>
        <taxon>Arthropoda</taxon>
        <taxon>Hexapoda</taxon>
        <taxon>Insecta</taxon>
        <taxon>Pterygota</taxon>
        <taxon>Neoptera</taxon>
        <taxon>Polyneoptera</taxon>
        <taxon>Phasmatodea</taxon>
        <taxon>Timematodea</taxon>
        <taxon>Timematoidea</taxon>
        <taxon>Timematidae</taxon>
        <taxon>Timema</taxon>
    </lineage>
</organism>
<keyword evidence="7" id="KW-0067">ATP-binding</keyword>
<comment type="subcellular location">
    <subcellularLocation>
        <location evidence="7">Mitochondrion</location>
    </subcellularLocation>
</comment>
<keyword evidence="7" id="KW-0547">Nucleotide-binding</keyword>
<reference evidence="8" key="1">
    <citation type="submission" date="2020-11" db="EMBL/GenBank/DDBJ databases">
        <authorList>
            <person name="Tran Van P."/>
        </authorList>
    </citation>
    <scope>NUCLEOTIDE SEQUENCE</scope>
</reference>
<comment type="similarity">
    <text evidence="7">Belongs to the CDP-alcohol phosphatidyltransferase class-II family.</text>
</comment>
<dbReference type="SUPFAM" id="SSF56024">
    <property type="entry name" value="Phospholipase D/nuclease"/>
    <property type="match status" value="1"/>
</dbReference>
<dbReference type="GO" id="GO:0032049">
    <property type="term" value="P:cardiolipin biosynthetic process"/>
    <property type="evidence" value="ECO:0007669"/>
    <property type="project" value="InterPro"/>
</dbReference>
<dbReference type="AlphaFoldDB" id="A0A7R9B5Y2"/>
<dbReference type="Gene3D" id="3.30.870.10">
    <property type="entry name" value="Endonuclease Chain A"/>
    <property type="match status" value="1"/>
</dbReference>
<dbReference type="PANTHER" id="PTHR12586:SF1">
    <property type="entry name" value="CDP-DIACYLGLYCEROL--GLYCEROL-3-PHOSPHATE 3-PHOSPHATIDYLTRANSFERASE, MITOCHONDRIAL"/>
    <property type="match status" value="1"/>
</dbReference>
<accession>A0A7R9B5Y2</accession>
<keyword evidence="2 7" id="KW-0808">Transferase</keyword>
<dbReference type="EMBL" id="OC007752">
    <property type="protein sequence ID" value="CAD7266828.1"/>
    <property type="molecule type" value="Genomic_DNA"/>
</dbReference>
<dbReference type="GO" id="GO:0005739">
    <property type="term" value="C:mitochondrion"/>
    <property type="evidence" value="ECO:0007669"/>
    <property type="project" value="UniProtKB-SubCell"/>
</dbReference>
<keyword evidence="7" id="KW-0496">Mitochondrion</keyword>
<proteinExistence type="inferred from homology"/>
<dbReference type="EC" id="2.7.8.5" evidence="7"/>
<gene>
    <name evidence="8" type="ORF">TSIB3V08_LOCUS10842</name>
</gene>
<dbReference type="UniPathway" id="UPA00084">
    <property type="reaction ID" value="UER00503"/>
</dbReference>
<keyword evidence="6 7" id="KW-1208">Phospholipid metabolism</keyword>
<keyword evidence="3" id="KW-0677">Repeat</keyword>
<evidence type="ECO:0000256" key="2">
    <source>
        <dbReference type="ARBA" id="ARBA00022679"/>
    </source>
</evidence>
<comment type="function">
    <text evidence="7">Functions in the biosynthesis of the anionic phospholipids phosphatidylglycerol and cardiolipin.</text>
</comment>